<organism evidence="1 2">
    <name type="scientific">Brachionus plicatilis</name>
    <name type="common">Marine rotifer</name>
    <name type="synonym">Brachionus muelleri</name>
    <dbReference type="NCBI Taxonomy" id="10195"/>
    <lineage>
        <taxon>Eukaryota</taxon>
        <taxon>Metazoa</taxon>
        <taxon>Spiralia</taxon>
        <taxon>Gnathifera</taxon>
        <taxon>Rotifera</taxon>
        <taxon>Eurotatoria</taxon>
        <taxon>Monogononta</taxon>
        <taxon>Pseudotrocha</taxon>
        <taxon>Ploima</taxon>
        <taxon>Brachionidae</taxon>
        <taxon>Brachionus</taxon>
    </lineage>
</organism>
<proteinExistence type="predicted"/>
<accession>A0A3M7S9I2</accession>
<dbReference type="Proteomes" id="UP000276133">
    <property type="component" value="Unassembled WGS sequence"/>
</dbReference>
<evidence type="ECO:0000313" key="1">
    <source>
        <dbReference type="EMBL" id="RNA32327.1"/>
    </source>
</evidence>
<evidence type="ECO:0000313" key="2">
    <source>
        <dbReference type="Proteomes" id="UP000276133"/>
    </source>
</evidence>
<comment type="caution">
    <text evidence="1">The sequence shown here is derived from an EMBL/GenBank/DDBJ whole genome shotgun (WGS) entry which is preliminary data.</text>
</comment>
<gene>
    <name evidence="1" type="ORF">BpHYR1_012259</name>
</gene>
<reference evidence="1 2" key="1">
    <citation type="journal article" date="2018" name="Sci. Rep.">
        <title>Genomic signatures of local adaptation to the degree of environmental predictability in rotifers.</title>
        <authorList>
            <person name="Franch-Gras L."/>
            <person name="Hahn C."/>
            <person name="Garcia-Roger E.M."/>
            <person name="Carmona M.J."/>
            <person name="Serra M."/>
            <person name="Gomez A."/>
        </authorList>
    </citation>
    <scope>NUCLEOTIDE SEQUENCE [LARGE SCALE GENOMIC DNA]</scope>
    <source>
        <strain evidence="1">HYR1</strain>
    </source>
</reference>
<dbReference type="AlphaFoldDB" id="A0A3M7S9I2"/>
<protein>
    <submittedName>
        <fullName evidence="1">Uncharacterized protein</fullName>
    </submittedName>
</protein>
<keyword evidence="2" id="KW-1185">Reference proteome</keyword>
<sequence>MRICDVSMCLAVSTSSSARRFNSTSWSSWLDSTWTCSRSWPSSSEFTSVSLSPIQNKNSSQSRKNFTNLRVCCKRWFLVCRRSLSSSHRRWISSSRCWILSAA</sequence>
<name>A0A3M7S9I2_BRAPC</name>
<dbReference type="EMBL" id="REGN01001817">
    <property type="protein sequence ID" value="RNA32327.1"/>
    <property type="molecule type" value="Genomic_DNA"/>
</dbReference>